<comment type="caution">
    <text evidence="2">The sequence shown here is derived from an EMBL/GenBank/DDBJ whole genome shotgun (WGS) entry which is preliminary data.</text>
</comment>
<feature type="region of interest" description="Disordered" evidence="1">
    <location>
        <begin position="47"/>
        <end position="66"/>
    </location>
</feature>
<dbReference type="EMBL" id="BBYQ01000071">
    <property type="protein sequence ID" value="GAP30070.1"/>
    <property type="molecule type" value="Genomic_DNA"/>
</dbReference>
<keyword evidence="3" id="KW-1185">Reference proteome</keyword>
<organism evidence="2 3">
    <name type="scientific">Nocardia seriolae</name>
    <dbReference type="NCBI Taxonomy" id="37332"/>
    <lineage>
        <taxon>Bacteria</taxon>
        <taxon>Bacillati</taxon>
        <taxon>Actinomycetota</taxon>
        <taxon>Actinomycetes</taxon>
        <taxon>Mycobacteriales</taxon>
        <taxon>Nocardiaceae</taxon>
        <taxon>Nocardia</taxon>
    </lineage>
</organism>
<sequence length="100" mass="10852">MLRWPGPLTLTQDHAGSIPVEVTTEVKPGRCPGTLAKRIEAQALGIMPSPLRQEGNAARRPSPSRKRLVTPMDGARHLYLPHVSPSVLPRDVGCDKIVAE</sequence>
<evidence type="ECO:0000313" key="2">
    <source>
        <dbReference type="EMBL" id="GAP30070.1"/>
    </source>
</evidence>
<accession>A0ABC9YXB7</accession>
<dbReference type="AlphaFoldDB" id="A0ABC9YXB7"/>
<reference evidence="3" key="1">
    <citation type="submission" date="2015-07" db="EMBL/GenBank/DDBJ databases">
        <title>Nocardia seriolae U-1 whole genome shotgun sequence.</title>
        <authorList>
            <person name="Imajoh M."/>
            <person name="Fukumoto Y."/>
            <person name="Sukeda M."/>
            <person name="Yamane J."/>
            <person name="Yamasaki K."/>
            <person name="Shimizu M."/>
            <person name="Ohnishi K."/>
            <person name="Oshima S."/>
        </authorList>
    </citation>
    <scope>NUCLEOTIDE SEQUENCE [LARGE SCALE GENOMIC DNA]</scope>
    <source>
        <strain evidence="3">U-1</strain>
    </source>
</reference>
<name>A0ABC9YXB7_9NOCA</name>
<proteinExistence type="predicted"/>
<evidence type="ECO:0000256" key="1">
    <source>
        <dbReference type="SAM" id="MobiDB-lite"/>
    </source>
</evidence>
<gene>
    <name evidence="2" type="ORF">NSK11_contig00071-0043</name>
</gene>
<reference evidence="2 3" key="2">
    <citation type="journal article" date="2016" name="Genome Announc.">
        <title>Draft Genome Sequence of Erythromycin- and Oxytetracycline-Sensitive Nocardia seriolae Strain U-1 (NBRC 110359).</title>
        <authorList>
            <person name="Imajoh M."/>
            <person name="Sukeda M."/>
            <person name="Shimizu M."/>
            <person name="Yamane J."/>
            <person name="Ohnishi K."/>
            <person name="Oshima S."/>
        </authorList>
    </citation>
    <scope>NUCLEOTIDE SEQUENCE [LARGE SCALE GENOMIC DNA]</scope>
    <source>
        <strain evidence="2 3">U-1</strain>
    </source>
</reference>
<evidence type="ECO:0000313" key="3">
    <source>
        <dbReference type="Proteomes" id="UP000037179"/>
    </source>
</evidence>
<protein>
    <submittedName>
        <fullName evidence="2">Sua5/YciO/YrdC/YwlC family protein</fullName>
    </submittedName>
</protein>
<dbReference type="Proteomes" id="UP000037179">
    <property type="component" value="Unassembled WGS sequence"/>
</dbReference>